<dbReference type="PANTHER" id="PTHR46936">
    <property type="entry name" value="ARABINOSYLTRANSFERASE XEG113"/>
    <property type="match status" value="1"/>
</dbReference>
<feature type="compositionally biased region" description="Low complexity" evidence="1">
    <location>
        <begin position="78"/>
        <end position="91"/>
    </location>
</feature>
<evidence type="ECO:0000313" key="3">
    <source>
        <dbReference type="EMBL" id="EFJ45189.1"/>
    </source>
</evidence>
<feature type="compositionally biased region" description="Basic residues" evidence="1">
    <location>
        <begin position="67"/>
        <end position="77"/>
    </location>
</feature>
<dbReference type="GO" id="GO:0005794">
    <property type="term" value="C:Golgi apparatus"/>
    <property type="evidence" value="ECO:0007669"/>
    <property type="project" value="TreeGrafter"/>
</dbReference>
<dbReference type="InParanoid" id="D8U5C5"/>
<dbReference type="Pfam" id="PF03407">
    <property type="entry name" value="Nucleotid_trans"/>
    <property type="match status" value="1"/>
</dbReference>
<dbReference type="Proteomes" id="UP000001058">
    <property type="component" value="Unassembled WGS sequence"/>
</dbReference>
<proteinExistence type="predicted"/>
<reference evidence="3 4" key="1">
    <citation type="journal article" date="2010" name="Science">
        <title>Genomic analysis of organismal complexity in the multicellular green alga Volvox carteri.</title>
        <authorList>
            <person name="Prochnik S.E."/>
            <person name="Umen J."/>
            <person name="Nedelcu A.M."/>
            <person name="Hallmann A."/>
            <person name="Miller S.M."/>
            <person name="Nishii I."/>
            <person name="Ferris P."/>
            <person name="Kuo A."/>
            <person name="Mitros T."/>
            <person name="Fritz-Laylin L.K."/>
            <person name="Hellsten U."/>
            <person name="Chapman J."/>
            <person name="Simakov O."/>
            <person name="Rensing S.A."/>
            <person name="Terry A."/>
            <person name="Pangilinan J."/>
            <person name="Kapitonov V."/>
            <person name="Jurka J."/>
            <person name="Salamov A."/>
            <person name="Shapiro H."/>
            <person name="Schmutz J."/>
            <person name="Grimwood J."/>
            <person name="Lindquist E."/>
            <person name="Lucas S."/>
            <person name="Grigoriev I.V."/>
            <person name="Schmitt R."/>
            <person name="Kirk D."/>
            <person name="Rokhsar D.S."/>
        </authorList>
    </citation>
    <scope>NUCLEOTIDE SEQUENCE [LARGE SCALE GENOMIC DNA]</scope>
    <source>
        <strain evidence="4">f. Nagariensis / Eve</strain>
    </source>
</reference>
<dbReference type="GO" id="GO:0052636">
    <property type="term" value="F:arabinosyltransferase activity"/>
    <property type="evidence" value="ECO:0007669"/>
    <property type="project" value="TreeGrafter"/>
</dbReference>
<dbReference type="PANTHER" id="PTHR46936:SF1">
    <property type="entry name" value="ARABINOSYLTRANSFERASE XEG113"/>
    <property type="match status" value="1"/>
</dbReference>
<keyword evidence="4" id="KW-1185">Reference proteome</keyword>
<sequence>MKCCSLLWDFFGPSWVSSVQSASISYWLIAAIGEDAAAAVEAAGYGDRCILFPKPANESSETAIPGRGKRHRHHHRGAATSATSTTGTSTSRSDHSAYRWLSAAWKGATWGKVAAVTALVDLGFDVVHSDVDVSWFRDPLPLFLSLGETRGPTPAAAGAPGPTAVFSTDLLTTTNKATDGADSGLERSCIPSYSLNTGVYWVRGSETGSRLMNGWMAVKAAGYTGDDQQGLNLLVRGDVEGVVVGCLPVSSFSHTYAFATTELHKVRQHPLYEVHWVWAGKSLESKRQCMRDARVYDDPPEYYRPSRIMTFELEHVELPPGYNTWPASRTADMVTFSLAALSAQLQQAYWALALAAALNRTLVLPKASEERRWFGCRGGWFRCYCAKTWFATSACRITSERDTVFPFTCPLSHVFRARLLSGGDLRVADPLLGDIRPGGGWRVAESGDPRVEG</sequence>
<feature type="domain" description="Nucleotide-diphospho-sugar transferase" evidence="2">
    <location>
        <begin position="92"/>
        <end position="289"/>
    </location>
</feature>
<accession>D8U5C5</accession>
<evidence type="ECO:0000256" key="1">
    <source>
        <dbReference type="SAM" id="MobiDB-lite"/>
    </source>
</evidence>
<dbReference type="STRING" id="3068.D8U5C5"/>
<dbReference type="RefSeq" id="XP_002953865.1">
    <property type="nucleotide sequence ID" value="XM_002953819.1"/>
</dbReference>
<dbReference type="EMBL" id="GL378359">
    <property type="protein sequence ID" value="EFJ45189.1"/>
    <property type="molecule type" value="Genomic_DNA"/>
</dbReference>
<name>D8U5C5_VOLCA</name>
<gene>
    <name evidence="3" type="ORF">VOLCADRAFT_94646</name>
</gene>
<organism evidence="4">
    <name type="scientific">Volvox carteri f. nagariensis</name>
    <dbReference type="NCBI Taxonomy" id="3068"/>
    <lineage>
        <taxon>Eukaryota</taxon>
        <taxon>Viridiplantae</taxon>
        <taxon>Chlorophyta</taxon>
        <taxon>core chlorophytes</taxon>
        <taxon>Chlorophyceae</taxon>
        <taxon>CS clade</taxon>
        <taxon>Chlamydomonadales</taxon>
        <taxon>Volvocaceae</taxon>
        <taxon>Volvox</taxon>
    </lineage>
</organism>
<dbReference type="GO" id="GO:0052325">
    <property type="term" value="P:cell wall pectin biosynthetic process"/>
    <property type="evidence" value="ECO:0007669"/>
    <property type="project" value="TreeGrafter"/>
</dbReference>
<evidence type="ECO:0000259" key="2">
    <source>
        <dbReference type="Pfam" id="PF03407"/>
    </source>
</evidence>
<dbReference type="AlphaFoldDB" id="D8U5C5"/>
<dbReference type="eggNOG" id="ENOG502SHVW">
    <property type="taxonomic scope" value="Eukaryota"/>
</dbReference>
<dbReference type="OrthoDB" id="540503at2759"/>
<dbReference type="GeneID" id="9616895"/>
<protein>
    <recommendedName>
        <fullName evidence="2">Nucleotide-diphospho-sugar transferase domain-containing protein</fullName>
    </recommendedName>
</protein>
<dbReference type="KEGG" id="vcn:VOLCADRAFT_94646"/>
<dbReference type="InterPro" id="IPR053250">
    <property type="entry name" value="Glycosyltransferase_77"/>
</dbReference>
<evidence type="ECO:0000313" key="4">
    <source>
        <dbReference type="Proteomes" id="UP000001058"/>
    </source>
</evidence>
<dbReference type="InterPro" id="IPR005069">
    <property type="entry name" value="Nucl-diP-sugar_transferase"/>
</dbReference>
<feature type="region of interest" description="Disordered" evidence="1">
    <location>
        <begin position="58"/>
        <end position="93"/>
    </location>
</feature>